<dbReference type="PANTHER" id="PTHR35450:SF2">
    <property type="entry name" value="REVERSE TRANSCRIPTASE DOMAIN-CONTAINING PROTEIN"/>
    <property type="match status" value="1"/>
</dbReference>
<dbReference type="RefSeq" id="XP_029640427.1">
    <property type="nucleotide sequence ID" value="XM_029784567.1"/>
</dbReference>
<name>A0A6P7SPX0_9MOLL</name>
<proteinExistence type="predicted"/>
<reference evidence="2" key="1">
    <citation type="submission" date="2025-08" db="UniProtKB">
        <authorList>
            <consortium name="RefSeq"/>
        </authorList>
    </citation>
    <scope>IDENTIFICATION</scope>
</reference>
<evidence type="ECO:0000313" key="1">
    <source>
        <dbReference type="Proteomes" id="UP000515154"/>
    </source>
</evidence>
<dbReference type="PANTHER" id="PTHR35450">
    <property type="entry name" value="REVERSE TRANSCRIPTASE DOMAIN-CONTAINING PROTEIN"/>
    <property type="match status" value="1"/>
</dbReference>
<evidence type="ECO:0000313" key="2">
    <source>
        <dbReference type="RefSeq" id="XP_029640427.1"/>
    </source>
</evidence>
<organism evidence="1 2">
    <name type="scientific">Octopus sinensis</name>
    <name type="common">East Asian common octopus</name>
    <dbReference type="NCBI Taxonomy" id="2607531"/>
    <lineage>
        <taxon>Eukaryota</taxon>
        <taxon>Metazoa</taxon>
        <taxon>Spiralia</taxon>
        <taxon>Lophotrochozoa</taxon>
        <taxon>Mollusca</taxon>
        <taxon>Cephalopoda</taxon>
        <taxon>Coleoidea</taxon>
        <taxon>Octopodiformes</taxon>
        <taxon>Octopoda</taxon>
        <taxon>Incirrata</taxon>
        <taxon>Octopodidae</taxon>
        <taxon>Octopus</taxon>
    </lineage>
</organism>
<keyword evidence="1" id="KW-1185">Reference proteome</keyword>
<gene>
    <name evidence="2" type="primary">LOC115215409</name>
</gene>
<dbReference type="Proteomes" id="UP000515154">
    <property type="component" value="Linkage group LG9"/>
</dbReference>
<protein>
    <submittedName>
        <fullName evidence="2">Uncharacterized protein LOC115215409</fullName>
    </submittedName>
</protein>
<sequence length="149" mass="17568">MYRRIVSECIKLAQSPYKRGHDNVTKIVHWRLCEKYGLERTQKWYEHKSEGINANNKYKVLWDFTTELDLLNDSRKPNIFAVDDCKKEAKIINITIHGDARVGDQELEKIEKYKLQNDEITRMWVMKKETVNPIVVGAPGSLTNRFEKI</sequence>
<dbReference type="AlphaFoldDB" id="A0A6P7SPX0"/>
<accession>A0A6P7SPX0</accession>
<dbReference type="KEGG" id="osn:115215409"/>